<evidence type="ECO:0000313" key="5">
    <source>
        <dbReference type="EMBL" id="TVY62368.1"/>
    </source>
</evidence>
<sequence>MEFNPWGMGPYNPELAASVPLKYVDSNFDNGTIKRNGDCIAGGDNVGFVMGTLSPLFNQAFLQIGKAENVPVFLLEAINNTLEDIGKENRDIAS</sequence>
<name>A0A559KRJ1_FUSOC</name>
<comment type="caution">
    <text evidence="5">The sequence shown here is derived from an EMBL/GenBank/DDBJ whole genome shotgun (WGS) entry which is preliminary data.</text>
</comment>
<keyword evidence="2 3" id="KW-0442">Lipid degradation</keyword>
<dbReference type="GO" id="GO:0009395">
    <property type="term" value="P:phospholipid catabolic process"/>
    <property type="evidence" value="ECO:0007669"/>
    <property type="project" value="InterPro"/>
</dbReference>
<dbReference type="InterPro" id="IPR002642">
    <property type="entry name" value="LysoPLipase_cat_dom"/>
</dbReference>
<dbReference type="SUPFAM" id="SSF52151">
    <property type="entry name" value="FabD/lysophospholipase-like"/>
    <property type="match status" value="1"/>
</dbReference>
<dbReference type="Proteomes" id="UP000320707">
    <property type="component" value="Unassembled WGS sequence"/>
</dbReference>
<evidence type="ECO:0000259" key="4">
    <source>
        <dbReference type="PROSITE" id="PS51210"/>
    </source>
</evidence>
<evidence type="ECO:0000256" key="1">
    <source>
        <dbReference type="ARBA" id="ARBA00008780"/>
    </source>
</evidence>
<comment type="similarity">
    <text evidence="1 3">Belongs to the lysophospholipase family.</text>
</comment>
<gene>
    <name evidence="5" type="primary">plb2-0</name>
    <name evidence="5" type="ORF">Focb16_v004357</name>
</gene>
<dbReference type="PROSITE" id="PS51210">
    <property type="entry name" value="PLA2C"/>
    <property type="match status" value="1"/>
</dbReference>
<dbReference type="AlphaFoldDB" id="A0A559KRJ1"/>
<evidence type="ECO:0000313" key="6">
    <source>
        <dbReference type="Proteomes" id="UP000320707"/>
    </source>
</evidence>
<protein>
    <recommendedName>
        <fullName evidence="3">Lysophospholipase</fullName>
        <ecNumber evidence="3">3.1.1.5</ecNumber>
    </recommendedName>
</protein>
<accession>A0A559KRJ1</accession>
<proteinExistence type="inferred from homology"/>
<evidence type="ECO:0000256" key="2">
    <source>
        <dbReference type="PROSITE-ProRule" id="PRU00555"/>
    </source>
</evidence>
<keyword evidence="2 3" id="KW-0443">Lipid metabolism</keyword>
<comment type="catalytic activity">
    <reaction evidence="3">
        <text>a 1-acyl-sn-glycero-3-phosphocholine + H2O = sn-glycerol 3-phosphocholine + a fatty acid + H(+)</text>
        <dbReference type="Rhea" id="RHEA:15177"/>
        <dbReference type="ChEBI" id="CHEBI:15377"/>
        <dbReference type="ChEBI" id="CHEBI:15378"/>
        <dbReference type="ChEBI" id="CHEBI:16870"/>
        <dbReference type="ChEBI" id="CHEBI:28868"/>
        <dbReference type="ChEBI" id="CHEBI:58168"/>
        <dbReference type="EC" id="3.1.1.5"/>
    </reaction>
</comment>
<dbReference type="GO" id="GO:0004622">
    <property type="term" value="F:phosphatidylcholine lysophospholipase activity"/>
    <property type="evidence" value="ECO:0007669"/>
    <property type="project" value="UniProtKB-EC"/>
</dbReference>
<dbReference type="Pfam" id="PF01735">
    <property type="entry name" value="PLA2_B"/>
    <property type="match status" value="1"/>
</dbReference>
<feature type="domain" description="PLA2c" evidence="4">
    <location>
        <begin position="1"/>
        <end position="94"/>
    </location>
</feature>
<keyword evidence="2 3" id="KW-0378">Hydrolase</keyword>
<dbReference type="Gene3D" id="3.40.1090.10">
    <property type="entry name" value="Cytosolic phospholipase A2 catalytic domain"/>
    <property type="match status" value="1"/>
</dbReference>
<organism evidence="5 6">
    <name type="scientific">Fusarium oxysporum f. sp. cubense</name>
    <dbReference type="NCBI Taxonomy" id="61366"/>
    <lineage>
        <taxon>Eukaryota</taxon>
        <taxon>Fungi</taxon>
        <taxon>Dikarya</taxon>
        <taxon>Ascomycota</taxon>
        <taxon>Pezizomycotina</taxon>
        <taxon>Sordariomycetes</taxon>
        <taxon>Hypocreomycetidae</taxon>
        <taxon>Hypocreales</taxon>
        <taxon>Nectriaceae</taxon>
        <taxon>Fusarium</taxon>
        <taxon>Fusarium oxysporum species complex</taxon>
    </lineage>
</organism>
<dbReference type="EC" id="3.1.1.5" evidence="3"/>
<evidence type="ECO:0000256" key="3">
    <source>
        <dbReference type="RuleBase" id="RU362103"/>
    </source>
</evidence>
<dbReference type="EMBL" id="SRMI01000010">
    <property type="protein sequence ID" value="TVY62368.1"/>
    <property type="molecule type" value="Genomic_DNA"/>
</dbReference>
<reference evidence="5 6" key="1">
    <citation type="journal article" date="2019" name="Microbiol. Resour. Announc.">
        <title>High-quality draft genome sequence of Fusarium oxysporum f. sp. cubense strain 160527, a causal agent of Panama disease.</title>
        <authorList>
            <person name="Asai S."/>
            <person name="Ayukawa Y."/>
            <person name="Gan P."/>
            <person name="Masuda S."/>
            <person name="Komatsu K."/>
            <person name="Shirasu K."/>
            <person name="Arie T."/>
        </authorList>
    </citation>
    <scope>NUCLEOTIDE SEQUENCE [LARGE SCALE GENOMIC DNA]</scope>
    <source>
        <strain evidence="5 6">160527</strain>
    </source>
</reference>
<dbReference type="InterPro" id="IPR016035">
    <property type="entry name" value="Acyl_Trfase/lysoPLipase"/>
</dbReference>